<evidence type="ECO:0000256" key="12">
    <source>
        <dbReference type="ARBA" id="ARBA00047880"/>
    </source>
</evidence>
<evidence type="ECO:0000256" key="13">
    <source>
        <dbReference type="ARBA" id="ARBA00049494"/>
    </source>
</evidence>
<dbReference type="NCBIfam" id="TIGR00083">
    <property type="entry name" value="ribF"/>
    <property type="match status" value="1"/>
</dbReference>
<comment type="catalytic activity">
    <reaction evidence="13 14">
        <text>FMN + ATP + H(+) = FAD + diphosphate</text>
        <dbReference type="Rhea" id="RHEA:17237"/>
        <dbReference type="ChEBI" id="CHEBI:15378"/>
        <dbReference type="ChEBI" id="CHEBI:30616"/>
        <dbReference type="ChEBI" id="CHEBI:33019"/>
        <dbReference type="ChEBI" id="CHEBI:57692"/>
        <dbReference type="ChEBI" id="CHEBI:58210"/>
        <dbReference type="EC" id="2.7.7.2"/>
    </reaction>
</comment>
<dbReference type="InterPro" id="IPR023468">
    <property type="entry name" value="Riboflavin_kinase"/>
</dbReference>
<evidence type="ECO:0000256" key="1">
    <source>
        <dbReference type="ARBA" id="ARBA00004726"/>
    </source>
</evidence>
<dbReference type="GO" id="GO:0003919">
    <property type="term" value="F:FMN adenylyltransferase activity"/>
    <property type="evidence" value="ECO:0007669"/>
    <property type="project" value="UniProtKB-UniRule"/>
</dbReference>
<dbReference type="UniPathway" id="UPA00276">
    <property type="reaction ID" value="UER00406"/>
</dbReference>
<dbReference type="SUPFAM" id="SSF82114">
    <property type="entry name" value="Riboflavin kinase-like"/>
    <property type="match status" value="1"/>
</dbReference>
<evidence type="ECO:0000256" key="14">
    <source>
        <dbReference type="PIRNR" id="PIRNR004491"/>
    </source>
</evidence>
<dbReference type="Proteomes" id="UP000028537">
    <property type="component" value="Unassembled WGS sequence"/>
</dbReference>
<dbReference type="eggNOG" id="COG0196">
    <property type="taxonomic scope" value="Bacteria"/>
</dbReference>
<dbReference type="Gene3D" id="2.40.30.30">
    <property type="entry name" value="Riboflavin kinase-like"/>
    <property type="match status" value="1"/>
</dbReference>
<feature type="domain" description="Riboflavin kinase" evidence="15">
    <location>
        <begin position="167"/>
        <end position="292"/>
    </location>
</feature>
<dbReference type="EMBL" id="JFDP01000036">
    <property type="protein sequence ID" value="KEZ23773.1"/>
    <property type="molecule type" value="Genomic_DNA"/>
</dbReference>
<gene>
    <name evidence="16" type="primary">ribF</name>
    <name evidence="16" type="ORF">UDIV_2300</name>
</gene>
<organism evidence="16 17">
    <name type="scientific">Ureaplasma diversum NCTC 246</name>
    <dbReference type="NCBI Taxonomy" id="1188241"/>
    <lineage>
        <taxon>Bacteria</taxon>
        <taxon>Bacillati</taxon>
        <taxon>Mycoplasmatota</taxon>
        <taxon>Mycoplasmoidales</taxon>
        <taxon>Mycoplasmoidaceae</taxon>
        <taxon>Ureaplasma</taxon>
    </lineage>
</organism>
<keyword evidence="10 14" id="KW-0067">ATP-binding</keyword>
<comment type="similarity">
    <text evidence="14">Belongs to the ribF family.</text>
</comment>
<dbReference type="GO" id="GO:0009231">
    <property type="term" value="P:riboflavin biosynthetic process"/>
    <property type="evidence" value="ECO:0007669"/>
    <property type="project" value="InterPro"/>
</dbReference>
<dbReference type="Pfam" id="PF06574">
    <property type="entry name" value="FAD_syn"/>
    <property type="match status" value="1"/>
</dbReference>
<proteinExistence type="inferred from homology"/>
<comment type="caution">
    <text evidence="16">The sequence shown here is derived from an EMBL/GenBank/DDBJ whole genome shotgun (WGS) entry which is preliminary data.</text>
</comment>
<evidence type="ECO:0000256" key="4">
    <source>
        <dbReference type="ARBA" id="ARBA00022643"/>
    </source>
</evidence>
<dbReference type="PANTHER" id="PTHR22749:SF6">
    <property type="entry name" value="RIBOFLAVIN KINASE"/>
    <property type="match status" value="1"/>
</dbReference>
<dbReference type="Pfam" id="PF01687">
    <property type="entry name" value="Flavokinase"/>
    <property type="match status" value="1"/>
</dbReference>
<dbReference type="InterPro" id="IPR002606">
    <property type="entry name" value="Riboflavin_kinase_bac"/>
</dbReference>
<evidence type="ECO:0000256" key="3">
    <source>
        <dbReference type="ARBA" id="ARBA00022630"/>
    </source>
</evidence>
<dbReference type="Gene3D" id="3.40.50.620">
    <property type="entry name" value="HUPs"/>
    <property type="match status" value="1"/>
</dbReference>
<dbReference type="SUPFAM" id="SSF52374">
    <property type="entry name" value="Nucleotidylyl transferase"/>
    <property type="match status" value="1"/>
</dbReference>
<keyword evidence="17" id="KW-1185">Reference proteome</keyword>
<evidence type="ECO:0000313" key="17">
    <source>
        <dbReference type="Proteomes" id="UP000028537"/>
    </source>
</evidence>
<accession>A0A084F0N1</accession>
<sequence>MSTIFELNKTNLKSIKQLNLKKLVIGFFDGLHLGHLKLFNLNNHSETTNDYSVLTFYSIPRKTNYLFSFNERIKQLEKIGIKNILVFDLEANNMNGFDFINQYLNELNIESIIVGENFSFGKDQLSATSLKQQAKANVEIVQIDQKYASSKIKAAILENDFKTANELLGFAYYRTNQVVLTSQVGRLIGFPTANIELEPNLINLNSGSYVSSVVVDQKTYLGVSYIGIPKTIKSRVYSMIEVHILDFNQDIYYQPIQINFHQFLAVNQRFSCQESLIEHIKNCIEQTKEFFKNEPSLPIGKH</sequence>
<evidence type="ECO:0000256" key="7">
    <source>
        <dbReference type="ARBA" id="ARBA00022741"/>
    </source>
</evidence>
<dbReference type="AlphaFoldDB" id="A0A084F0N1"/>
<comment type="pathway">
    <text evidence="2 14">Cofactor biosynthesis; FMN biosynthesis; FMN from riboflavin (ATP route): step 1/1.</text>
</comment>
<dbReference type="GO" id="GO:0005524">
    <property type="term" value="F:ATP binding"/>
    <property type="evidence" value="ECO:0007669"/>
    <property type="project" value="UniProtKB-UniRule"/>
</dbReference>
<dbReference type="EC" id="2.7.7.2" evidence="14"/>
<evidence type="ECO:0000256" key="8">
    <source>
        <dbReference type="ARBA" id="ARBA00022777"/>
    </source>
</evidence>
<dbReference type="InterPro" id="IPR023465">
    <property type="entry name" value="Riboflavin_kinase_dom_sf"/>
</dbReference>
<keyword evidence="4 14" id="KW-0288">FMN</keyword>
<dbReference type="EC" id="2.7.1.26" evidence="14"/>
<name>A0A084F0N1_9BACT</name>
<comment type="catalytic activity">
    <reaction evidence="12 14">
        <text>riboflavin + ATP = FMN + ADP + H(+)</text>
        <dbReference type="Rhea" id="RHEA:14357"/>
        <dbReference type="ChEBI" id="CHEBI:15378"/>
        <dbReference type="ChEBI" id="CHEBI:30616"/>
        <dbReference type="ChEBI" id="CHEBI:57986"/>
        <dbReference type="ChEBI" id="CHEBI:58210"/>
        <dbReference type="ChEBI" id="CHEBI:456216"/>
        <dbReference type="EC" id="2.7.1.26"/>
    </reaction>
</comment>
<dbReference type="GO" id="GO:0009398">
    <property type="term" value="P:FMN biosynthetic process"/>
    <property type="evidence" value="ECO:0007669"/>
    <property type="project" value="UniProtKB-UniRule"/>
</dbReference>
<evidence type="ECO:0000256" key="11">
    <source>
        <dbReference type="ARBA" id="ARBA00023268"/>
    </source>
</evidence>
<keyword evidence="3 14" id="KW-0285">Flavoprotein</keyword>
<evidence type="ECO:0000259" key="15">
    <source>
        <dbReference type="SMART" id="SM00904"/>
    </source>
</evidence>
<dbReference type="RefSeq" id="WP_051749396.1">
    <property type="nucleotide sequence ID" value="NZ_JFDP01000036.1"/>
</dbReference>
<evidence type="ECO:0000256" key="9">
    <source>
        <dbReference type="ARBA" id="ARBA00022827"/>
    </source>
</evidence>
<evidence type="ECO:0000256" key="2">
    <source>
        <dbReference type="ARBA" id="ARBA00005201"/>
    </source>
</evidence>
<keyword evidence="9 14" id="KW-0274">FAD</keyword>
<dbReference type="InterPro" id="IPR015865">
    <property type="entry name" value="Riboflavin_kinase_bac/euk"/>
</dbReference>
<keyword evidence="11" id="KW-0511">Multifunctional enzyme</keyword>
<keyword evidence="8 14" id="KW-0418">Kinase</keyword>
<dbReference type="GO" id="GO:0008531">
    <property type="term" value="F:riboflavin kinase activity"/>
    <property type="evidence" value="ECO:0007669"/>
    <property type="project" value="UniProtKB-UniRule"/>
</dbReference>
<dbReference type="OrthoDB" id="9803667at2"/>
<dbReference type="GO" id="GO:0006747">
    <property type="term" value="P:FAD biosynthetic process"/>
    <property type="evidence" value="ECO:0007669"/>
    <property type="project" value="UniProtKB-UniRule"/>
</dbReference>
<dbReference type="SMART" id="SM00904">
    <property type="entry name" value="Flavokinase"/>
    <property type="match status" value="1"/>
</dbReference>
<evidence type="ECO:0000256" key="5">
    <source>
        <dbReference type="ARBA" id="ARBA00022679"/>
    </source>
</evidence>
<keyword evidence="5 14" id="KW-0808">Transferase</keyword>
<keyword evidence="6 14" id="KW-0548">Nucleotidyltransferase</keyword>
<evidence type="ECO:0000313" key="16">
    <source>
        <dbReference type="EMBL" id="KEZ23773.1"/>
    </source>
</evidence>
<evidence type="ECO:0000256" key="6">
    <source>
        <dbReference type="ARBA" id="ARBA00022695"/>
    </source>
</evidence>
<comment type="pathway">
    <text evidence="1 14">Cofactor biosynthesis; FAD biosynthesis; FAD from FMN: step 1/1.</text>
</comment>
<evidence type="ECO:0000256" key="10">
    <source>
        <dbReference type="ARBA" id="ARBA00022840"/>
    </source>
</evidence>
<dbReference type="PANTHER" id="PTHR22749">
    <property type="entry name" value="RIBOFLAVIN KINASE/FMN ADENYLYLTRANSFERASE"/>
    <property type="match status" value="1"/>
</dbReference>
<dbReference type="PIRSF" id="PIRSF004491">
    <property type="entry name" value="FAD_Synth"/>
    <property type="match status" value="1"/>
</dbReference>
<dbReference type="InterPro" id="IPR015864">
    <property type="entry name" value="FAD_synthase"/>
</dbReference>
<protein>
    <recommendedName>
        <fullName evidence="14">Riboflavin biosynthesis protein</fullName>
    </recommendedName>
    <domain>
        <recommendedName>
            <fullName evidence="14">Riboflavin kinase</fullName>
            <ecNumber evidence="14">2.7.1.26</ecNumber>
        </recommendedName>
        <alternativeName>
            <fullName evidence="14">Flavokinase</fullName>
        </alternativeName>
    </domain>
    <domain>
        <recommendedName>
            <fullName evidence="14">FMN adenylyltransferase</fullName>
            <ecNumber evidence="14">2.7.7.2</ecNumber>
        </recommendedName>
        <alternativeName>
            <fullName evidence="14">FAD pyrophosphorylase</fullName>
        </alternativeName>
        <alternativeName>
            <fullName evidence="14">FAD synthase</fullName>
        </alternativeName>
    </domain>
</protein>
<reference evidence="16 17" key="1">
    <citation type="submission" date="2014-02" db="EMBL/GenBank/DDBJ databases">
        <title>Genome sequence of Ureaplasma diversum strain 246.</title>
        <authorList>
            <person name="Sirand-Pugnet P."/>
            <person name="Breton M."/>
            <person name="Dordet-Frisoni E."/>
            <person name="Baranowski E."/>
            <person name="Barre A."/>
            <person name="Couture C."/>
            <person name="Dupuy V."/>
            <person name="Gaurivaud P."/>
            <person name="Jacob D."/>
            <person name="Lemaitre C."/>
            <person name="Manso-Silvan L."/>
            <person name="Nikolski M."/>
            <person name="Nouvel L.-X."/>
            <person name="Poumarat F."/>
            <person name="Tardy F."/>
            <person name="Thebault P."/>
            <person name="Theil S."/>
            <person name="Citti C."/>
            <person name="Thiaucourt F."/>
            <person name="Blanchard A."/>
        </authorList>
    </citation>
    <scope>NUCLEOTIDE SEQUENCE [LARGE SCALE GENOMIC DNA]</scope>
    <source>
        <strain evidence="16 17">NCTC 246</strain>
    </source>
</reference>
<dbReference type="UniPathway" id="UPA00277">
    <property type="reaction ID" value="UER00407"/>
</dbReference>
<keyword evidence="7 14" id="KW-0547">Nucleotide-binding</keyword>
<dbReference type="InterPro" id="IPR014729">
    <property type="entry name" value="Rossmann-like_a/b/a_fold"/>
</dbReference>